<organism evidence="2 3">
    <name type="scientific">Neoroseomonas marina</name>
    <dbReference type="NCBI Taxonomy" id="1232220"/>
    <lineage>
        <taxon>Bacteria</taxon>
        <taxon>Pseudomonadati</taxon>
        <taxon>Pseudomonadota</taxon>
        <taxon>Alphaproteobacteria</taxon>
        <taxon>Acetobacterales</taxon>
        <taxon>Acetobacteraceae</taxon>
        <taxon>Neoroseomonas</taxon>
    </lineage>
</organism>
<dbReference type="EMBL" id="JABBKX010000001">
    <property type="protein sequence ID" value="NMJ40062.1"/>
    <property type="molecule type" value="Genomic_DNA"/>
</dbReference>
<proteinExistence type="predicted"/>
<comment type="caution">
    <text evidence="2">The sequence shown here is derived from an EMBL/GenBank/DDBJ whole genome shotgun (WGS) entry which is preliminary data.</text>
</comment>
<evidence type="ECO:0000256" key="1">
    <source>
        <dbReference type="SAM" id="Phobius"/>
    </source>
</evidence>
<dbReference type="RefSeq" id="WP_170052348.1">
    <property type="nucleotide sequence ID" value="NZ_JABBKX010000001.1"/>
</dbReference>
<keyword evidence="1" id="KW-1133">Transmembrane helix</keyword>
<dbReference type="InterPro" id="IPR008621">
    <property type="entry name" value="Cbb3-typ_cyt_oxidase_comp"/>
</dbReference>
<feature type="transmembrane region" description="Helical" evidence="1">
    <location>
        <begin position="12"/>
        <end position="31"/>
    </location>
</feature>
<reference evidence="2 3" key="1">
    <citation type="submission" date="2020-03" db="EMBL/GenBank/DDBJ databases">
        <authorList>
            <person name="Sun Q."/>
        </authorList>
    </citation>
    <scope>NUCLEOTIDE SEQUENCE [LARGE SCALE GENOMIC DNA]</scope>
    <source>
        <strain evidence="2 3">JC162</strain>
    </source>
</reference>
<evidence type="ECO:0000313" key="3">
    <source>
        <dbReference type="Proteomes" id="UP000548582"/>
    </source>
</evidence>
<name>A0A848E7C1_9PROT</name>
<protein>
    <submittedName>
        <fullName evidence="2">Cbb3-type cytochrome c oxidase subunit 3</fullName>
    </submittedName>
</protein>
<keyword evidence="3" id="KW-1185">Reference proteome</keyword>
<keyword evidence="1" id="KW-0812">Transmembrane</keyword>
<sequence length="61" mass="7112">MQTLIEHLPTLRSLWVVWFFVLFLGMLWFVMRPSKKAYYQSQADIPLRDAAEDGPAARGSR</sequence>
<keyword evidence="1" id="KW-0472">Membrane</keyword>
<accession>A0A848E7C1</accession>
<dbReference type="Pfam" id="PF05545">
    <property type="entry name" value="FixQ"/>
    <property type="match status" value="1"/>
</dbReference>
<gene>
    <name evidence="2" type="ORF">GWK16_02330</name>
</gene>
<dbReference type="AlphaFoldDB" id="A0A848E7C1"/>
<dbReference type="Proteomes" id="UP000548582">
    <property type="component" value="Unassembled WGS sequence"/>
</dbReference>
<evidence type="ECO:0000313" key="2">
    <source>
        <dbReference type="EMBL" id="NMJ40062.1"/>
    </source>
</evidence>